<dbReference type="InterPro" id="IPR011993">
    <property type="entry name" value="PH-like_dom_sf"/>
</dbReference>
<dbReference type="InterPro" id="IPR001680">
    <property type="entry name" value="WD40_rpt"/>
</dbReference>
<evidence type="ECO:0000256" key="4">
    <source>
        <dbReference type="SAM" id="MobiDB-lite"/>
    </source>
</evidence>
<dbReference type="Gene3D" id="2.30.29.30">
    <property type="entry name" value="Pleckstrin-homology domain (PH domain)/Phosphotyrosine-binding domain (PTB)"/>
    <property type="match status" value="1"/>
</dbReference>
<evidence type="ECO:0000313" key="7">
    <source>
        <dbReference type="EMBL" id="CAF0786651.1"/>
    </source>
</evidence>
<dbReference type="SMART" id="SM00320">
    <property type="entry name" value="WD40"/>
    <property type="match status" value="3"/>
</dbReference>
<evidence type="ECO:0000259" key="5">
    <source>
        <dbReference type="PROSITE" id="PS50197"/>
    </source>
</evidence>
<dbReference type="EMBL" id="CAJNOK010000982">
    <property type="protein sequence ID" value="CAF0786651.1"/>
    <property type="molecule type" value="Genomic_DNA"/>
</dbReference>
<dbReference type="InterPro" id="IPR036322">
    <property type="entry name" value="WD40_repeat_dom_sf"/>
</dbReference>
<feature type="domain" description="BEACH" evidence="5">
    <location>
        <begin position="2932"/>
        <end position="3242"/>
    </location>
</feature>
<feature type="compositionally biased region" description="Acidic residues" evidence="4">
    <location>
        <begin position="819"/>
        <end position="834"/>
    </location>
</feature>
<dbReference type="SUPFAM" id="SSF81837">
    <property type="entry name" value="BEACH domain"/>
    <property type="match status" value="1"/>
</dbReference>
<name>A0A8S2CVX1_9BILA</name>
<dbReference type="Proteomes" id="UP000682733">
    <property type="component" value="Unassembled WGS sequence"/>
</dbReference>
<dbReference type="Pfam" id="PF02138">
    <property type="entry name" value="Beach"/>
    <property type="match status" value="1"/>
</dbReference>
<dbReference type="SMART" id="SM01026">
    <property type="entry name" value="Beach"/>
    <property type="match status" value="1"/>
</dbReference>
<dbReference type="Gene3D" id="2.130.10.10">
    <property type="entry name" value="YVTN repeat-like/Quinoprotein amine dehydrogenase"/>
    <property type="match status" value="1"/>
</dbReference>
<comment type="caution">
    <text evidence="7">The sequence shown here is derived from an EMBL/GenBank/DDBJ whole genome shotgun (WGS) entry which is preliminary data.</text>
</comment>
<feature type="compositionally biased region" description="Low complexity" evidence="4">
    <location>
        <begin position="1398"/>
        <end position="1425"/>
    </location>
</feature>
<dbReference type="PROSITE" id="PS50197">
    <property type="entry name" value="BEACH"/>
    <property type="match status" value="1"/>
</dbReference>
<dbReference type="CDD" id="cd01201">
    <property type="entry name" value="PH_BEACH"/>
    <property type="match status" value="1"/>
</dbReference>
<feature type="compositionally biased region" description="Polar residues" evidence="4">
    <location>
        <begin position="2462"/>
        <end position="2473"/>
    </location>
</feature>
<protein>
    <submittedName>
        <fullName evidence="7">Uncharacterized protein</fullName>
    </submittedName>
</protein>
<evidence type="ECO:0000256" key="2">
    <source>
        <dbReference type="ARBA" id="ARBA00022737"/>
    </source>
</evidence>
<dbReference type="EMBL" id="CAJOBA010000982">
    <property type="protein sequence ID" value="CAF3568909.1"/>
    <property type="molecule type" value="Genomic_DNA"/>
</dbReference>
<evidence type="ECO:0000313" key="8">
    <source>
        <dbReference type="EMBL" id="CAF3568909.1"/>
    </source>
</evidence>
<dbReference type="InterPro" id="IPR036372">
    <property type="entry name" value="BEACH_dom_sf"/>
</dbReference>
<dbReference type="PROSITE" id="PS00678">
    <property type="entry name" value="WD_REPEATS_1"/>
    <property type="match status" value="1"/>
</dbReference>
<feature type="compositionally biased region" description="Polar residues" evidence="4">
    <location>
        <begin position="2499"/>
        <end position="2509"/>
    </location>
</feature>
<feature type="region of interest" description="Disordered" evidence="4">
    <location>
        <begin position="807"/>
        <end position="836"/>
    </location>
</feature>
<keyword evidence="1 3" id="KW-0853">WD repeat</keyword>
<sequence length="3642" mass="422238">MAQILQTFYKNVQEICLKDNEQEFIRYLTTRGISLLKQLLELDLKKWYSPVQGRDFGHFLLKIIPLCYPHISVQDAEKAHHNLPPISTTLDFYSTEKCDEKYFPFYQDNDNNETSLNLVTGSVLNVVECIFYLIIKMYSEPTVDSSDSSTHVEIIQILSTVLANETWSENVQISPVLLWFYQMRIRALLSVIRKTFKLFPSVFISQVKPLPISIIINDLSKRLISSSLAMSHSSVHLTFDILQGFLILIDDILSHIFDKKMKKMSKKETKYSCVREMLSLISELITSDYFLLFDSVQKQCETRSKQILEYLHQILKRLKWCRMYVYDKQRCKNRNIKLKTDKQCKYIHLHQSQFEIIITIATNNGTTTTKRICIISALYDKLLRLIVKQFKQKQPSIAYIQDCLNILLSCGSCSCYSLSHYRSLLSNVNHFIDYSCLQRQTISLLRNAFLLIRTCNVSSSLSLSMSFQTNKQSFENIYTNNTFWTYVSSHLLQQDSSTQFSLEFSHWLYDLVQCCSETEKQTILFVCVLPTLDHYRLVYSTTHANENTEIIVQNILLTLPTLIDCISDVLDPLHILQSSSNSISNVPSPISNSPSSINSVSPSSNCSSLPPSINIKQSTISTNSSLLDILISLSTLNASSSLLSYTLPVIGYILNLTSSTIEYLGPLIDLVLRCTLRLCCNDLSSQEQNIFQIILILLIKCPSFRHAYFDHVCYTKVHEYFLRIIQGEHSLDHTFSTLLALVLVSSSYSQQPDFTYEMIIDYLYKIRQQHDIRLWIWLEFLLRLTLSQRYTYIQTWKTPRTTKIFTQFEQKQDDSNGSDGDDDVEEDEETDEIYNGDIDSLSDEQSKIAGRQKKYIYSNLIVFPELLMICLKLAWENMEYEWNEIDERQQRNGNISKAENYSPLVLQLSRLSSSTTMLSSVTILINYLEKLSYLTKTTKYNQILLKKLHFDEYLFHILLTVGRRHTFQSKDLLIQLIITILQNIWSNSINVNQLEQCFKLFLTHRSLIQPILKLFKYLITYADPNQPRAYSPQPLTSGIGIASGSAFCLTVNTLTALLTEPHQSTNVVLNSRESAMITEPLKSTQIQFPLTLSLWLKVNFPFIQQFNQQQQKHNGHENQHDQFDNSLKQPTSQNQNIDGLTEKNNDQLLLHVLTLHNEQYQFQFWLDSIPSIRLYIVRQQEQNKKQTTSIGSASVSSNYIRLCCLPSSSWCHMLFILSLSDSSSKKCNIRVYLNGLSQSCYDCSASIIRSSSFSSTKSNWLLSIGQRSLDQYTSYYYDLGTLLLFDKELFNNEYIPSFLYSLGSDQWHFLDTQQTTTSTTGDYWVYRRFSLLHLNIPIDKFDQEQSYWRSILKRSLFASYTPSYPWTLFTFSFSDSNDGVNSTSVSNVPQSILSKVFSRSSTPPSPTSSTISSQPSTSSTSVSNPDLSSYAHTISLPSKIIVEYSTTLLNVCERIGGVLNFVYLYAKIIELTLYEQTDFYLLHVTDILFTCIWKMKTYYDLFHSLNGYNLIVKVLSSQQTCTKITAKFYKILLEHSLNKIKYSSSIMNGHIYDIHLFMKILLEWKIWKQSPHLYHKILETCELLLNDQHCPYYLSNRQLFKKHFALEHLLILCQEIIEDTNNSHQKISGLILTDHMASIIVNIIEYLLEFDLNYIAAIMNFVLLIHPLVKTYVTYNKEYFYFVQHYPKQKQQPHKTLIGSEVTMSRRNSAGDIQAASTNDTNIIDTNAVRHRCATIVVHSTSTNDISDVHQHPRKDSIIRPSIIEKDSKNLHNQSLTLNVSPVRKFRSFSDLFSSSLEVEQYQKRQHRSTIVTAPAFSQITSPNMPDKKRPSSHQIDCVTHSVGLLSTGLLKLLTTIVVTVPDRLMAKLIDNVFRTNVLIVLVLDSNVLKRIQCLKLLDAYLKRLQSNKIREDLIESDLIYMMANQLYQYEMNDDQTATDQQHLVETCLTIVFQRPIILNLSQNIVDQISDHDDFFSFLSTSSSKPSICPISQIGLALLLSLIEKLTLSESGIYICQIVLYLLNQIIERSNEFYRQYLIDIGLCEVLFNTLCSCIQQIKENKHDMFESYENIITSIQICFNTLVACLYATVNKRSVTFMNILHKLMKMIQEQFNTRQDIGHPNDWSIDRFDLIVLHQTLFSILSTIIDLTEMMCQLTKTHSSHHHFRTMSYHSTAPSTRRSSTASVEVNFLNSSFNQHSRSSLSDIQIKPFDFIKNSTNNLVPLRVLNNYHDESMFSSDNITSTTTALFDQFDLGDRFRKYLQLSVDCIEMIYSDHLAITDSLEQFTLKLFHLCLNGIAYNLEKKSSITTPHSLIDNNINSEKSTKKHCWSTLMLRCRDIIKQQCIKLLILTLDPERQRVKFRCEIIKYLLNQPNSKRILDYLFLNDLSLYERILIYFNQLCNWKQEEEVDDEQELEEDAYCRKRVKSLDSGHWTAFSSQISTGLWPPTLTKSNVVNEKFSTPSATKTDLSQIRSKKPNRKKRKINYDKEEDENDVESDSWSISSPTTDQDTEIPEKHSSLSLSSSISSEIVQQQSSVITTDSRTFIQYHQELFDLFRDAMRSVTIQTLTTQQTTFVNHLLNNQIKDIYLPSQTTKKITRLKSFALPSFDEQTPLLIPQRVSSATVSSSSIPVVTISSILNDKHLIYLRDFDNNLNIIHKRFNFNNQRFNKLQLDKTRLFTSKAMEITQDVINLQSHERKKFIEHIRLTQSLELRIKHLWHNLCGQLTHELSIWYEPQLYPQFWELDPTESPNRERRRLQRAYCLMDKKYFQSHIKEEKLMKPPLWYLFDSSIGSNTSSGHQSMAIQTILYRNEKIEYQCRCINVTPSNEIKGELLIGIQRIYFVADDQTTGNTKCSSIPYQTTYFYNYFSDDFNSFSFCFDQIREIYKRRYMLKDIALELFLTNGITLLLAQTNQQEREHLYKLLLKKNLVNYIHGETLTDVQLLWRQGLMTNFDYIMSLNKLAGRTFNDLMQYPICPYIVCSYDKDILDLHLTQNYRDLGKPIAIQHKEKEEKFIEMYKALKEAHDLSLLNSVDTLTTFSQRTFGPQSDPYHFASLYSNSGIVLHYLVRLLPYTRMFLDYQDQNFDCPDRTFHDIKTSWWLSSYESTSDFKELIPEFYFLHEFLFNKQEFNFGVKQNGQKVNDVNVPMWAKKDSRLFVNILRQALESDYVIQHLHHWIDLVFGFKQTAALDAINVFHAACYYGYPVDTVGDELTRIAHQSIIRTYGQVPKQLFHQQHPSSLTTSLTNYSNGTISAVPKRSERAIFEQTLPLDSIHRHVLGVKWGDFVGSYDQPSPEYVSKHECPIQVVQFICLNTGNEIICLPPSTSLFYQQSQEARTRSAPTTSTTFDINTLNDPMIVLKWNMNDSVIRCRQLRQQKQWFNFYISQSADSDYDKITSCVSIDYRLLFMGKKSGLIEVFKVKRSKTSSSPCGIELIRRCLPFIAHRSPITCLHANKQFSLLLSTSADGILILWDINRLSYVRQFKHDDNPIYYICTSETTCDICYLCSNGSSQWYLFYLTCNCDLIGSLTFNEQINCVCFTNAQEGQAVNMIIGGFETGKIQMWSTWDLTLLRQLDFHQLKACPIVAIIVSKIDRRRLYISDRDKQLHVIETNGQINSQINSNRSAVLKTSQPPQILFLT</sequence>
<dbReference type="Gene3D" id="1.10.1540.10">
    <property type="entry name" value="BEACH domain"/>
    <property type="match status" value="1"/>
</dbReference>
<dbReference type="InterPro" id="IPR000409">
    <property type="entry name" value="BEACH_dom"/>
</dbReference>
<dbReference type="InterPro" id="IPR019775">
    <property type="entry name" value="WD40_repeat_CS"/>
</dbReference>
<feature type="repeat" description="WD" evidence="3">
    <location>
        <begin position="3444"/>
        <end position="3485"/>
    </location>
</feature>
<dbReference type="PROSITE" id="PS50294">
    <property type="entry name" value="WD_REPEATS_REGION"/>
    <property type="match status" value="1"/>
</dbReference>
<feature type="region of interest" description="Disordered" evidence="4">
    <location>
        <begin position="2462"/>
        <end position="2520"/>
    </location>
</feature>
<dbReference type="PROSITE" id="PS51783">
    <property type="entry name" value="PH_BEACH"/>
    <property type="match status" value="1"/>
</dbReference>
<dbReference type="CDD" id="cd06071">
    <property type="entry name" value="Beach"/>
    <property type="match status" value="1"/>
</dbReference>
<feature type="domain" description="BEACH-type PH" evidence="6">
    <location>
        <begin position="2811"/>
        <end position="2927"/>
    </location>
</feature>
<dbReference type="InterPro" id="IPR015943">
    <property type="entry name" value="WD40/YVTN_repeat-like_dom_sf"/>
</dbReference>
<reference evidence="7" key="1">
    <citation type="submission" date="2021-02" db="EMBL/GenBank/DDBJ databases">
        <authorList>
            <person name="Nowell W R."/>
        </authorList>
    </citation>
    <scope>NUCLEOTIDE SEQUENCE</scope>
</reference>
<dbReference type="Proteomes" id="UP000677228">
    <property type="component" value="Unassembled WGS sequence"/>
</dbReference>
<keyword evidence="2" id="KW-0677">Repeat</keyword>
<dbReference type="PANTHER" id="PTHR13743:SF86">
    <property type="entry name" value="LYSOSOMAL-TRAFFICKING REGULATOR"/>
    <property type="match status" value="1"/>
</dbReference>
<evidence type="ECO:0000259" key="6">
    <source>
        <dbReference type="PROSITE" id="PS51783"/>
    </source>
</evidence>
<dbReference type="SUPFAM" id="SSF50978">
    <property type="entry name" value="WD40 repeat-like"/>
    <property type="match status" value="1"/>
</dbReference>
<dbReference type="Pfam" id="PF14844">
    <property type="entry name" value="PH_BEACH"/>
    <property type="match status" value="1"/>
</dbReference>
<dbReference type="SUPFAM" id="SSF50729">
    <property type="entry name" value="PH domain-like"/>
    <property type="match status" value="1"/>
</dbReference>
<gene>
    <name evidence="7" type="ORF">OVA965_LOCUS3909</name>
    <name evidence="8" type="ORF">TMI583_LOCUS3907</name>
</gene>
<feature type="region of interest" description="Disordered" evidence="4">
    <location>
        <begin position="1397"/>
        <end position="1425"/>
    </location>
</feature>
<feature type="compositionally biased region" description="Basic residues" evidence="4">
    <location>
        <begin position="2474"/>
        <end position="2484"/>
    </location>
</feature>
<evidence type="ECO:0000313" key="9">
    <source>
        <dbReference type="Proteomes" id="UP000677228"/>
    </source>
</evidence>
<feature type="compositionally biased region" description="Basic and acidic residues" evidence="4">
    <location>
        <begin position="1114"/>
        <end position="1123"/>
    </location>
</feature>
<feature type="compositionally biased region" description="Acidic residues" evidence="4">
    <location>
        <begin position="2489"/>
        <end position="2498"/>
    </location>
</feature>
<dbReference type="InterPro" id="IPR023362">
    <property type="entry name" value="PH-BEACH_dom"/>
</dbReference>
<evidence type="ECO:0000256" key="1">
    <source>
        <dbReference type="ARBA" id="ARBA00022574"/>
    </source>
</evidence>
<dbReference type="InterPro" id="IPR050865">
    <property type="entry name" value="BEACH_Domain"/>
</dbReference>
<dbReference type="PROSITE" id="PS50082">
    <property type="entry name" value="WD_REPEATS_2"/>
    <property type="match status" value="1"/>
</dbReference>
<feature type="compositionally biased region" description="Polar residues" evidence="4">
    <location>
        <begin position="1124"/>
        <end position="1138"/>
    </location>
</feature>
<evidence type="ECO:0000256" key="3">
    <source>
        <dbReference type="PROSITE-ProRule" id="PRU00221"/>
    </source>
</evidence>
<feature type="region of interest" description="Disordered" evidence="4">
    <location>
        <begin position="1109"/>
        <end position="1138"/>
    </location>
</feature>
<organism evidence="7 9">
    <name type="scientific">Didymodactylos carnosus</name>
    <dbReference type="NCBI Taxonomy" id="1234261"/>
    <lineage>
        <taxon>Eukaryota</taxon>
        <taxon>Metazoa</taxon>
        <taxon>Spiralia</taxon>
        <taxon>Gnathifera</taxon>
        <taxon>Rotifera</taxon>
        <taxon>Eurotatoria</taxon>
        <taxon>Bdelloidea</taxon>
        <taxon>Philodinida</taxon>
        <taxon>Philodinidae</taxon>
        <taxon>Didymodactylos</taxon>
    </lineage>
</organism>
<dbReference type="PANTHER" id="PTHR13743">
    <property type="entry name" value="BEIGE/BEACH-RELATED"/>
    <property type="match status" value="1"/>
</dbReference>
<proteinExistence type="predicted"/>
<accession>A0A8S2CVX1</accession>